<evidence type="ECO:0000259" key="5">
    <source>
        <dbReference type="Pfam" id="PF08386"/>
    </source>
</evidence>
<evidence type="ECO:0000256" key="4">
    <source>
        <dbReference type="SAM" id="Phobius"/>
    </source>
</evidence>
<keyword evidence="4" id="KW-0472">Membrane</keyword>
<dbReference type="InterPro" id="IPR013595">
    <property type="entry name" value="Pept_S33_TAP-like_C"/>
</dbReference>
<dbReference type="OrthoDB" id="425534at2759"/>
<dbReference type="AlphaFoldDB" id="A0A0D7A5C7"/>
<comment type="similarity">
    <text evidence="1">Belongs to the peptidase S33 family.</text>
</comment>
<evidence type="ECO:0000256" key="3">
    <source>
        <dbReference type="SAM" id="MobiDB-lite"/>
    </source>
</evidence>
<dbReference type="Proteomes" id="UP000054144">
    <property type="component" value="Unassembled WGS sequence"/>
</dbReference>
<feature type="transmembrane region" description="Helical" evidence="4">
    <location>
        <begin position="617"/>
        <end position="640"/>
    </location>
</feature>
<keyword evidence="2" id="KW-0378">Hydrolase</keyword>
<sequence>MNRLFFVLIRECFAFAILPFLFAPVLAVWNDADFWRSLSSSRISIEWVHCGDAEGSSLQCALFDIPLDWNDLSAGHGQLALIRLPALGGSSLGTIFTNPGGPGKSGLEHVVVHGRHLADISGGLYHIVGFDPRGVGQIAIPPDSICFDSHDDFSNYWRDSFVKGAWDVPGVWDGRSPSATRAEVNNLLQDIDDFRAAVKGLQARCAEADSGRYMQYVGTTATVRDIVALADVLDGESAPINFWGFGYGTLIGNYLINMFPKRSGRVILDGVEDPVMYANTRSDLSWRRRIESLEQAFRAFVQDCRSSSCSLATFAPDGDVTSWIHNLLHLAFDAGKKGYDVDSVNVRDAIHAAMYDPDEWNALSDNLVCIYDAIASLDGSSPDVDYELTSLLPEADENDTEEGINLSLEAIMCGDSPDAGDVTSQMMLDEFVDVTHEVSGLFGPQFPQPVHFCSSWPFRAVERFQGPWNHVPARPILVLGNTVDPATPITNAENVVKQLGRENAKLVRQVGVGHTTFVHDSPCVKSLITDYLEHGTLPPWDDTTCSPLHRHPSLTPISDRLSPSSVSNSRIGGAAVSRVQETLHLKRAAANDTDTDANELQETQADLVQTRKERKAYFISTVVLAVCTGLLLIVVCIHMIQSRCAAPKDGTNVADDESDMFERDPRY</sequence>
<reference evidence="6 7" key="1">
    <citation type="journal article" date="2015" name="Fungal Genet. Biol.">
        <title>Evolution of novel wood decay mechanisms in Agaricales revealed by the genome sequences of Fistulina hepatica and Cylindrobasidium torrendii.</title>
        <authorList>
            <person name="Floudas D."/>
            <person name="Held B.W."/>
            <person name="Riley R."/>
            <person name="Nagy L.G."/>
            <person name="Koehler G."/>
            <person name="Ransdell A.S."/>
            <person name="Younus H."/>
            <person name="Chow J."/>
            <person name="Chiniquy J."/>
            <person name="Lipzen A."/>
            <person name="Tritt A."/>
            <person name="Sun H."/>
            <person name="Haridas S."/>
            <person name="LaButti K."/>
            <person name="Ohm R.A."/>
            <person name="Kues U."/>
            <person name="Blanchette R.A."/>
            <person name="Grigoriev I.V."/>
            <person name="Minto R.E."/>
            <person name="Hibbett D.S."/>
        </authorList>
    </citation>
    <scope>NUCLEOTIDE SEQUENCE [LARGE SCALE GENOMIC DNA]</scope>
    <source>
        <strain evidence="6 7">ATCC 64428</strain>
    </source>
</reference>
<dbReference type="PANTHER" id="PTHR43248">
    <property type="entry name" value="2-SUCCINYL-6-HYDROXY-2,4-CYCLOHEXADIENE-1-CARBOXYLATE SYNTHASE"/>
    <property type="match status" value="1"/>
</dbReference>
<name>A0A0D7A5C7_9AGAR</name>
<dbReference type="SUPFAM" id="SSF53474">
    <property type="entry name" value="alpha/beta-Hydrolases"/>
    <property type="match status" value="1"/>
</dbReference>
<feature type="domain" description="Peptidase S33 tripeptidyl aminopeptidase-like C-terminal" evidence="5">
    <location>
        <begin position="443"/>
        <end position="545"/>
    </location>
</feature>
<proteinExistence type="inferred from homology"/>
<keyword evidence="4" id="KW-1133">Transmembrane helix</keyword>
<keyword evidence="4" id="KW-0812">Transmembrane</keyword>
<dbReference type="InterPro" id="IPR029058">
    <property type="entry name" value="AB_hydrolase_fold"/>
</dbReference>
<dbReference type="Gene3D" id="3.40.50.1820">
    <property type="entry name" value="alpha/beta hydrolase"/>
    <property type="match status" value="1"/>
</dbReference>
<keyword evidence="7" id="KW-1185">Reference proteome</keyword>
<evidence type="ECO:0000313" key="7">
    <source>
        <dbReference type="Proteomes" id="UP000054144"/>
    </source>
</evidence>
<protein>
    <recommendedName>
        <fullName evidence="5">Peptidase S33 tripeptidyl aminopeptidase-like C-terminal domain-containing protein</fullName>
    </recommendedName>
</protein>
<accession>A0A0D7A5C7</accession>
<evidence type="ECO:0000256" key="2">
    <source>
        <dbReference type="ARBA" id="ARBA00022801"/>
    </source>
</evidence>
<gene>
    <name evidence="6" type="ORF">FISHEDRAFT_76953</name>
</gene>
<dbReference type="GO" id="GO:0016787">
    <property type="term" value="F:hydrolase activity"/>
    <property type="evidence" value="ECO:0007669"/>
    <property type="project" value="UniProtKB-KW"/>
</dbReference>
<evidence type="ECO:0000256" key="1">
    <source>
        <dbReference type="ARBA" id="ARBA00010088"/>
    </source>
</evidence>
<feature type="region of interest" description="Disordered" evidence="3">
    <location>
        <begin position="648"/>
        <end position="667"/>
    </location>
</feature>
<organism evidence="6 7">
    <name type="scientific">Fistulina hepatica ATCC 64428</name>
    <dbReference type="NCBI Taxonomy" id="1128425"/>
    <lineage>
        <taxon>Eukaryota</taxon>
        <taxon>Fungi</taxon>
        <taxon>Dikarya</taxon>
        <taxon>Basidiomycota</taxon>
        <taxon>Agaricomycotina</taxon>
        <taxon>Agaricomycetes</taxon>
        <taxon>Agaricomycetidae</taxon>
        <taxon>Agaricales</taxon>
        <taxon>Fistulinaceae</taxon>
        <taxon>Fistulina</taxon>
    </lineage>
</organism>
<evidence type="ECO:0000313" key="6">
    <source>
        <dbReference type="EMBL" id="KIY45111.1"/>
    </source>
</evidence>
<dbReference type="InterPro" id="IPR051601">
    <property type="entry name" value="Serine_prot/Carboxylest_S33"/>
</dbReference>
<dbReference type="PANTHER" id="PTHR43248:SF25">
    <property type="entry name" value="AB HYDROLASE-1 DOMAIN-CONTAINING PROTEIN-RELATED"/>
    <property type="match status" value="1"/>
</dbReference>
<dbReference type="EMBL" id="KN882062">
    <property type="protein sequence ID" value="KIY45111.1"/>
    <property type="molecule type" value="Genomic_DNA"/>
</dbReference>
<dbReference type="Pfam" id="PF08386">
    <property type="entry name" value="Abhydrolase_4"/>
    <property type="match status" value="1"/>
</dbReference>